<comment type="caution">
    <text evidence="2">The sequence shown here is derived from an EMBL/GenBank/DDBJ whole genome shotgun (WGS) entry which is preliminary data.</text>
</comment>
<reference evidence="2" key="1">
    <citation type="submission" date="2020-01" db="EMBL/GenBank/DDBJ databases">
        <authorList>
            <person name="Mishra B."/>
        </authorList>
    </citation>
    <scope>NUCLEOTIDE SEQUENCE [LARGE SCALE GENOMIC DNA]</scope>
</reference>
<organism evidence="2 3">
    <name type="scientific">Microthlaspi erraticum</name>
    <dbReference type="NCBI Taxonomy" id="1685480"/>
    <lineage>
        <taxon>Eukaryota</taxon>
        <taxon>Viridiplantae</taxon>
        <taxon>Streptophyta</taxon>
        <taxon>Embryophyta</taxon>
        <taxon>Tracheophyta</taxon>
        <taxon>Spermatophyta</taxon>
        <taxon>Magnoliopsida</taxon>
        <taxon>eudicotyledons</taxon>
        <taxon>Gunneridae</taxon>
        <taxon>Pentapetalae</taxon>
        <taxon>rosids</taxon>
        <taxon>malvids</taxon>
        <taxon>Brassicales</taxon>
        <taxon>Brassicaceae</taxon>
        <taxon>Coluteocarpeae</taxon>
        <taxon>Microthlaspi</taxon>
    </lineage>
</organism>
<evidence type="ECO:0000259" key="1">
    <source>
        <dbReference type="SMART" id="SM00579"/>
    </source>
</evidence>
<dbReference type="Proteomes" id="UP000467841">
    <property type="component" value="Unassembled WGS sequence"/>
</dbReference>
<dbReference type="OrthoDB" id="673865at2759"/>
<dbReference type="InterPro" id="IPR006566">
    <property type="entry name" value="FBD"/>
</dbReference>
<evidence type="ECO:0000313" key="3">
    <source>
        <dbReference type="Proteomes" id="UP000467841"/>
    </source>
</evidence>
<dbReference type="EMBL" id="CACVBM020000499">
    <property type="protein sequence ID" value="CAA7019934.1"/>
    <property type="molecule type" value="Genomic_DNA"/>
</dbReference>
<sequence>MIQDCDDPMDVHDPLKTRHLVMKTNMHTNEFMGIAIFLNSCPELESLMFDMDSNERILRVSPPMDAEVYWLSNQTYECLEKTLKVVKVKNFRGESNVLHVLQYLIRTGRVIERLEIYGAEGLNQGQKSLVLAAFEEVKRIVKKSSRPFRITLQSG</sequence>
<evidence type="ECO:0000313" key="2">
    <source>
        <dbReference type="EMBL" id="CAA7019934.1"/>
    </source>
</evidence>
<dbReference type="AlphaFoldDB" id="A0A6D2HSM9"/>
<gene>
    <name evidence="2" type="ORF">MERR_LOCUS7169</name>
</gene>
<proteinExistence type="predicted"/>
<keyword evidence="3" id="KW-1185">Reference proteome</keyword>
<feature type="domain" description="FBD" evidence="1">
    <location>
        <begin position="77"/>
        <end position="149"/>
    </location>
</feature>
<dbReference type="SMART" id="SM00579">
    <property type="entry name" value="FBD"/>
    <property type="match status" value="1"/>
</dbReference>
<name>A0A6D2HSM9_9BRAS</name>
<accession>A0A6D2HSM9</accession>
<protein>
    <recommendedName>
        <fullName evidence="1">FBD domain-containing protein</fullName>
    </recommendedName>
</protein>
<dbReference type="Pfam" id="PF08387">
    <property type="entry name" value="FBD"/>
    <property type="match status" value="1"/>
</dbReference>